<dbReference type="EMBL" id="JAAMOW010000001">
    <property type="protein sequence ID" value="NGY03248.1"/>
    <property type="molecule type" value="Genomic_DNA"/>
</dbReference>
<evidence type="ECO:0000256" key="1">
    <source>
        <dbReference type="SAM" id="MobiDB-lite"/>
    </source>
</evidence>
<dbReference type="Proteomes" id="UP000472676">
    <property type="component" value="Unassembled WGS sequence"/>
</dbReference>
<gene>
    <name evidence="2" type="ORF">G7Y85_00570</name>
</gene>
<proteinExistence type="predicted"/>
<protein>
    <submittedName>
        <fullName evidence="2">Uncharacterized protein</fullName>
    </submittedName>
</protein>
<comment type="caution">
    <text evidence="2">The sequence shown here is derived from an EMBL/GenBank/DDBJ whole genome shotgun (WGS) entry which is preliminary data.</text>
</comment>
<sequence>MDLPILTNAGSGVPDDRDRDRIGSAANGRKIGVAMADGADRGSAK</sequence>
<keyword evidence="3" id="KW-1185">Reference proteome</keyword>
<reference evidence="2 3" key="1">
    <citation type="journal article" date="2014" name="Int. J. Syst. Evol. Microbiol.">
        <title>Solimonas terrae sp. nov., isolated from soil.</title>
        <authorList>
            <person name="Kim S.J."/>
            <person name="Moon J.Y."/>
            <person name="Weon H.Y."/>
            <person name="Ahn J.H."/>
            <person name="Chen W.M."/>
            <person name="Kwon S.W."/>
        </authorList>
    </citation>
    <scope>NUCLEOTIDE SEQUENCE [LARGE SCALE GENOMIC DNA]</scope>
    <source>
        <strain evidence="2 3">KIS83-12</strain>
    </source>
</reference>
<evidence type="ECO:0000313" key="2">
    <source>
        <dbReference type="EMBL" id="NGY03248.1"/>
    </source>
</evidence>
<dbReference type="RefSeq" id="WP_166250672.1">
    <property type="nucleotide sequence ID" value="NZ_JAAMOW010000001.1"/>
</dbReference>
<dbReference type="AlphaFoldDB" id="A0A6M2BL52"/>
<evidence type="ECO:0000313" key="3">
    <source>
        <dbReference type="Proteomes" id="UP000472676"/>
    </source>
</evidence>
<feature type="region of interest" description="Disordered" evidence="1">
    <location>
        <begin position="1"/>
        <end position="28"/>
    </location>
</feature>
<name>A0A6M2BL52_9GAMM</name>
<accession>A0A6M2BL52</accession>
<organism evidence="2 3">
    <name type="scientific">Solimonas terrae</name>
    <dbReference type="NCBI Taxonomy" id="1396819"/>
    <lineage>
        <taxon>Bacteria</taxon>
        <taxon>Pseudomonadati</taxon>
        <taxon>Pseudomonadota</taxon>
        <taxon>Gammaproteobacteria</taxon>
        <taxon>Nevskiales</taxon>
        <taxon>Nevskiaceae</taxon>
        <taxon>Solimonas</taxon>
    </lineage>
</organism>